<gene>
    <name evidence="1" type="ORF">CWI26_00310</name>
</gene>
<reference evidence="1 2" key="1">
    <citation type="submission" date="2017-11" db="EMBL/GenBank/DDBJ databases">
        <title>Genome analysis of Streptococcus suis serotype chz stain ah681.</title>
        <authorList>
            <person name="Pan Z."/>
            <person name="Zhang Y."/>
            <person name="Ma J."/>
            <person name="Lu P."/>
            <person name="Zhu Y."/>
            <person name="Zhong X."/>
            <person name="Dong W."/>
            <person name="Lu C."/>
            <person name="Yao H."/>
        </authorList>
    </citation>
    <scope>NUCLEOTIDE SEQUENCE [LARGE SCALE GENOMIC DNA]</scope>
    <source>
        <strain evidence="1 2">AH681</strain>
    </source>
</reference>
<dbReference type="OrthoDB" id="5145573at2"/>
<evidence type="ECO:0000313" key="1">
    <source>
        <dbReference type="EMBL" id="AUA18076.1"/>
    </source>
</evidence>
<sequence length="198" mass="22340">MTKLKLQADEVVVLQEIGVEHGFGLTSAYTDELYLTNRNIYCVNKGIFGNTKNIFCYPLNQIKRLNDRPQAMLGKKSNGTPSLEIYFINGNESFSFQSGNRIKIQKWIKEISKTLGYSELPDEEFDNSDTPIGELKGVFNDAMSELGFNFQLGKKKTSNSINHRESKINKKCISCSAPLIGIKGQMVQCQYCDTQQTL</sequence>
<evidence type="ECO:0008006" key="3">
    <source>
        <dbReference type="Google" id="ProtNLM"/>
    </source>
</evidence>
<protein>
    <recommendedName>
        <fullName evidence="3">PH domain-containing protein</fullName>
    </recommendedName>
</protein>
<dbReference type="RefSeq" id="WP_100881023.1">
    <property type="nucleotide sequence ID" value="NZ_CP025043.1"/>
</dbReference>
<name>A0A2I5KL60_STRSU</name>
<proteinExistence type="predicted"/>
<dbReference type="Proteomes" id="UP000231863">
    <property type="component" value="Chromosome"/>
</dbReference>
<accession>A0A2I5KL60</accession>
<organism evidence="1 2">
    <name type="scientific">Streptococcus suis</name>
    <dbReference type="NCBI Taxonomy" id="1307"/>
    <lineage>
        <taxon>Bacteria</taxon>
        <taxon>Bacillati</taxon>
        <taxon>Bacillota</taxon>
        <taxon>Bacilli</taxon>
        <taxon>Lactobacillales</taxon>
        <taxon>Streptococcaceae</taxon>
        <taxon>Streptococcus</taxon>
    </lineage>
</organism>
<evidence type="ECO:0000313" key="2">
    <source>
        <dbReference type="Proteomes" id="UP000231863"/>
    </source>
</evidence>
<dbReference type="EMBL" id="CP025043">
    <property type="protein sequence ID" value="AUA18076.1"/>
    <property type="molecule type" value="Genomic_DNA"/>
</dbReference>
<dbReference type="AlphaFoldDB" id="A0A2I5KL60"/>